<gene>
    <name evidence="5" type="ORF">G3O08_06080</name>
</gene>
<feature type="domain" description="N-acetyltransferase" evidence="4">
    <location>
        <begin position="1"/>
        <end position="152"/>
    </location>
</feature>
<dbReference type="CDD" id="cd04301">
    <property type="entry name" value="NAT_SF"/>
    <property type="match status" value="1"/>
</dbReference>
<dbReference type="FunFam" id="3.40.630.30:FF:000064">
    <property type="entry name" value="GNAT family acetyltransferase"/>
    <property type="match status" value="1"/>
</dbReference>
<dbReference type="GO" id="GO:0008080">
    <property type="term" value="F:N-acetyltransferase activity"/>
    <property type="evidence" value="ECO:0007669"/>
    <property type="project" value="TreeGrafter"/>
</dbReference>
<evidence type="ECO:0000256" key="3">
    <source>
        <dbReference type="ARBA" id="ARBA00023315"/>
    </source>
</evidence>
<evidence type="ECO:0000259" key="4">
    <source>
        <dbReference type="PROSITE" id="PS51186"/>
    </source>
</evidence>
<proteinExistence type="inferred from homology"/>
<protein>
    <submittedName>
        <fullName evidence="5">GNAT family N-acetyltransferase</fullName>
    </submittedName>
</protein>
<dbReference type="Proteomes" id="UP000486602">
    <property type="component" value="Unassembled WGS sequence"/>
</dbReference>
<dbReference type="Gene3D" id="3.40.630.30">
    <property type="match status" value="1"/>
</dbReference>
<comment type="similarity">
    <text evidence="1">Belongs to the acetyltransferase family.</text>
</comment>
<dbReference type="AlphaFoldDB" id="A0A7K3WN52"/>
<keyword evidence="2 5" id="KW-0808">Transferase</keyword>
<dbReference type="SUPFAM" id="SSF55729">
    <property type="entry name" value="Acyl-CoA N-acyltransferases (Nat)"/>
    <property type="match status" value="1"/>
</dbReference>
<dbReference type="PANTHER" id="PTHR10545">
    <property type="entry name" value="DIAMINE N-ACETYLTRANSFERASE"/>
    <property type="match status" value="1"/>
</dbReference>
<evidence type="ECO:0000313" key="6">
    <source>
        <dbReference type="Proteomes" id="UP000486602"/>
    </source>
</evidence>
<name>A0A7K3WN52_9FLAO</name>
<keyword evidence="3" id="KW-0012">Acyltransferase</keyword>
<evidence type="ECO:0000256" key="1">
    <source>
        <dbReference type="ARBA" id="ARBA00008694"/>
    </source>
</evidence>
<organism evidence="5 6">
    <name type="scientific">Cryomorpha ignava</name>
    <dbReference type="NCBI Taxonomy" id="101383"/>
    <lineage>
        <taxon>Bacteria</taxon>
        <taxon>Pseudomonadati</taxon>
        <taxon>Bacteroidota</taxon>
        <taxon>Flavobacteriia</taxon>
        <taxon>Flavobacteriales</taxon>
        <taxon>Cryomorphaceae</taxon>
        <taxon>Cryomorpha</taxon>
    </lineage>
</organism>
<dbReference type="PROSITE" id="PS51186">
    <property type="entry name" value="GNAT"/>
    <property type="match status" value="1"/>
</dbReference>
<accession>A0A7K3WN52</accession>
<dbReference type="InterPro" id="IPR016181">
    <property type="entry name" value="Acyl_CoA_acyltransferase"/>
</dbReference>
<dbReference type="PANTHER" id="PTHR10545:SF29">
    <property type="entry name" value="GH14572P-RELATED"/>
    <property type="match status" value="1"/>
</dbReference>
<keyword evidence="6" id="KW-1185">Reference proteome</keyword>
<dbReference type="InterPro" id="IPR051016">
    <property type="entry name" value="Diverse_Substrate_AcTransf"/>
</dbReference>
<dbReference type="EMBL" id="JAAGVY010000007">
    <property type="protein sequence ID" value="NEN23066.1"/>
    <property type="molecule type" value="Genomic_DNA"/>
</dbReference>
<evidence type="ECO:0000256" key="2">
    <source>
        <dbReference type="ARBA" id="ARBA00022679"/>
    </source>
</evidence>
<evidence type="ECO:0000313" key="5">
    <source>
        <dbReference type="EMBL" id="NEN23066.1"/>
    </source>
</evidence>
<dbReference type="InterPro" id="IPR000182">
    <property type="entry name" value="GNAT_dom"/>
</dbReference>
<sequence length="152" mass="17607">MLRDAIREDCKIVHDLIRELAIFEKAANEVEVTVNQLEEDAFGDNAIVEIRVAEMDGEIVGASLIYEKYSTWKGRSVHLEDLIVRESHRGMGIGSMLFDQIVNLAKERGYGRMEWQVLDWNEPAIAFYKKYGTTYLYDWLDCRLTADDIKKL</sequence>
<comment type="caution">
    <text evidence="5">The sequence shown here is derived from an EMBL/GenBank/DDBJ whole genome shotgun (WGS) entry which is preliminary data.</text>
</comment>
<reference evidence="5 6" key="1">
    <citation type="submission" date="2020-02" db="EMBL/GenBank/DDBJ databases">
        <title>Out from the shadows clarifying the taxonomy of the family Cryomorphaceae and related taxa by utilizing the GTDB taxonomic framework.</title>
        <authorList>
            <person name="Bowman J.P."/>
        </authorList>
    </citation>
    <scope>NUCLEOTIDE SEQUENCE [LARGE SCALE GENOMIC DNA]</scope>
    <source>
        <strain evidence="5 6">QSSC 1-22</strain>
    </source>
</reference>
<dbReference type="Pfam" id="PF00583">
    <property type="entry name" value="Acetyltransf_1"/>
    <property type="match status" value="1"/>
</dbReference>